<protein>
    <recommendedName>
        <fullName evidence="5">FK506-binding protein</fullName>
        <ecNumber evidence="5">5.2.1.8</ecNumber>
    </recommendedName>
</protein>
<reference evidence="9 10" key="2">
    <citation type="journal article" date="2014" name="J. Gen. Appl. Microbiol.">
        <title>The early diverging ascomycetous budding yeast Saitoella complicata has three histone deacetylases belonging to the Clr6, Hos2, and Rpd3 lineages.</title>
        <authorList>
            <person name="Nishida H."/>
            <person name="Matsumoto T."/>
            <person name="Kondo S."/>
            <person name="Hamamoto M."/>
            <person name="Yoshikawa H."/>
        </authorList>
    </citation>
    <scope>NUCLEOTIDE SEQUENCE [LARGE SCALE GENOMIC DNA]</scope>
    <source>
        <strain evidence="9 10">NRRL Y-17804</strain>
    </source>
</reference>
<feature type="compositionally biased region" description="Acidic residues" evidence="7">
    <location>
        <begin position="85"/>
        <end position="101"/>
    </location>
</feature>
<dbReference type="Proteomes" id="UP000033140">
    <property type="component" value="Unassembled WGS sequence"/>
</dbReference>
<dbReference type="EC" id="5.2.1.8" evidence="5"/>
<evidence type="ECO:0000256" key="4">
    <source>
        <dbReference type="ARBA" id="ARBA00023235"/>
    </source>
</evidence>
<dbReference type="SUPFAM" id="SSF54534">
    <property type="entry name" value="FKBP-like"/>
    <property type="match status" value="1"/>
</dbReference>
<feature type="region of interest" description="Disordered" evidence="7">
    <location>
        <begin position="81"/>
        <end position="101"/>
    </location>
</feature>
<evidence type="ECO:0000256" key="7">
    <source>
        <dbReference type="SAM" id="MobiDB-lite"/>
    </source>
</evidence>
<comment type="similarity">
    <text evidence="2">Belongs to the FKBP-type PPIase family. FKBP3/4 subfamily.</text>
</comment>
<keyword evidence="3 5" id="KW-0697">Rotamase</keyword>
<evidence type="ECO:0000313" key="9">
    <source>
        <dbReference type="EMBL" id="GAO49703.1"/>
    </source>
</evidence>
<dbReference type="GO" id="GO:0000785">
    <property type="term" value="C:chromatin"/>
    <property type="evidence" value="ECO:0007669"/>
    <property type="project" value="TreeGrafter"/>
</dbReference>
<dbReference type="InterPro" id="IPR001179">
    <property type="entry name" value="PPIase_FKBP_dom"/>
</dbReference>
<evidence type="ECO:0000259" key="8">
    <source>
        <dbReference type="PROSITE" id="PS50059"/>
    </source>
</evidence>
<evidence type="ECO:0000256" key="6">
    <source>
        <dbReference type="PROSITE-ProRule" id="PRU00277"/>
    </source>
</evidence>
<dbReference type="InterPro" id="IPR046357">
    <property type="entry name" value="PPIase_dom_sf"/>
</dbReference>
<evidence type="ECO:0000256" key="5">
    <source>
        <dbReference type="PIRNR" id="PIRNR001473"/>
    </source>
</evidence>
<dbReference type="Pfam" id="PF17800">
    <property type="entry name" value="NPL"/>
    <property type="match status" value="1"/>
</dbReference>
<evidence type="ECO:0000256" key="3">
    <source>
        <dbReference type="ARBA" id="ARBA00023110"/>
    </source>
</evidence>
<dbReference type="Pfam" id="PF00254">
    <property type="entry name" value="FKBP_C"/>
    <property type="match status" value="1"/>
</dbReference>
<dbReference type="PIRSF" id="PIRSF001473">
    <property type="entry name" value="FK506-bp_FPR3"/>
    <property type="match status" value="1"/>
</dbReference>
<dbReference type="EMBL" id="BACD03000025">
    <property type="protein sequence ID" value="GAO49703.1"/>
    <property type="molecule type" value="Genomic_DNA"/>
</dbReference>
<organism evidence="9 10">
    <name type="scientific">Saitoella complicata (strain BCRC 22490 / CBS 7301 / JCM 7358 / NBRC 10748 / NRRL Y-17804)</name>
    <dbReference type="NCBI Taxonomy" id="698492"/>
    <lineage>
        <taxon>Eukaryota</taxon>
        <taxon>Fungi</taxon>
        <taxon>Dikarya</taxon>
        <taxon>Ascomycota</taxon>
        <taxon>Taphrinomycotina</taxon>
        <taxon>Taphrinomycotina incertae sedis</taxon>
        <taxon>Saitoella</taxon>
    </lineage>
</organism>
<dbReference type="FunFam" id="3.10.50.40:FF:000006">
    <property type="entry name" value="Peptidyl-prolyl cis-trans isomerase"/>
    <property type="match status" value="1"/>
</dbReference>
<comment type="catalytic activity">
    <reaction evidence="1 5 6">
        <text>[protein]-peptidylproline (omega=180) = [protein]-peptidylproline (omega=0)</text>
        <dbReference type="Rhea" id="RHEA:16237"/>
        <dbReference type="Rhea" id="RHEA-COMP:10747"/>
        <dbReference type="Rhea" id="RHEA-COMP:10748"/>
        <dbReference type="ChEBI" id="CHEBI:83833"/>
        <dbReference type="ChEBI" id="CHEBI:83834"/>
        <dbReference type="EC" id="5.2.1.8"/>
    </reaction>
</comment>
<feature type="compositionally biased region" description="Acidic residues" evidence="7">
    <location>
        <begin position="160"/>
        <end position="196"/>
    </location>
</feature>
<name>A0A0E9NIR4_SAICN</name>
<dbReference type="AlphaFoldDB" id="A0A0E9NIR4"/>
<gene>
    <name evidence="9" type="ORF">G7K_3849-t1</name>
</gene>
<dbReference type="InterPro" id="IPR041232">
    <property type="entry name" value="NPL"/>
</dbReference>
<dbReference type="PROSITE" id="PS50059">
    <property type="entry name" value="FKBP_PPIASE"/>
    <property type="match status" value="1"/>
</dbReference>
<keyword evidence="10" id="KW-1185">Reference proteome</keyword>
<sequence>MTSVVAARLFFRRRSCEPFGSIRINQSEVMSIPVSSFTLKVQGDEPVQDHVGASFRVTMAAIDSAVSGDKPVTLKAIRLITTGPDSDDEDEEDEVEEDEALEPTVEMEEIILCTLVPGKIYQQPLDIVFAEDEDVAFVCTGNEDAVVYLSGNYIVRPGEDMEDEDEDDYDYSPDEDELDMYGEENDSEEDELDDIEEGKITEVKDEPSKKRSADDLDEIMEDAAAQAVQEATGKVLKGAKKAAATASVTADDVKPLTKNQKKKLKANDGKAVATETPEKAAAAAAAADTPTSSAKKNVAFAKNLEMGPTGSTASPAAASAKPTKKTLEGGVVVEDNKIGKGPQAKAGKKVGMRYIGRLLNGKVFDSSTSGKPFMFTLGKGEVIKGWDIGIAGMALEGERKITIPAELAYGKKGVPGIPPNSTLVFEVKLVKMA</sequence>
<dbReference type="PANTHER" id="PTHR43811">
    <property type="entry name" value="FKBP-TYPE PEPTIDYL-PROLYL CIS-TRANS ISOMERASE FKPA"/>
    <property type="match status" value="1"/>
</dbReference>
<dbReference type="GO" id="GO:0003755">
    <property type="term" value="F:peptidyl-prolyl cis-trans isomerase activity"/>
    <property type="evidence" value="ECO:0007669"/>
    <property type="project" value="UniProtKB-KW"/>
</dbReference>
<proteinExistence type="inferred from homology"/>
<keyword evidence="4 5" id="KW-0413">Isomerase</keyword>
<dbReference type="PANTHER" id="PTHR43811:SF19">
    <property type="entry name" value="39 KDA FK506-BINDING NUCLEAR PROTEIN"/>
    <property type="match status" value="1"/>
</dbReference>
<accession>A0A0E9NIR4</accession>
<feature type="domain" description="PPIase FKBP-type" evidence="8">
    <location>
        <begin position="347"/>
        <end position="433"/>
    </location>
</feature>
<evidence type="ECO:0000313" key="10">
    <source>
        <dbReference type="Proteomes" id="UP000033140"/>
    </source>
</evidence>
<dbReference type="OMA" id="CPPHMAY"/>
<dbReference type="Gene3D" id="3.10.50.40">
    <property type="match status" value="1"/>
</dbReference>
<feature type="compositionally biased region" description="Basic and acidic residues" evidence="7">
    <location>
        <begin position="197"/>
        <end position="214"/>
    </location>
</feature>
<dbReference type="Gene3D" id="2.60.120.340">
    <property type="entry name" value="Nucleoplasmin core domain"/>
    <property type="match status" value="1"/>
</dbReference>
<dbReference type="InterPro" id="IPR023566">
    <property type="entry name" value="PPIase_Fpr3/Fpr4-like"/>
</dbReference>
<comment type="caution">
    <text evidence="9">The sequence shown here is derived from an EMBL/GenBank/DDBJ whole genome shotgun (WGS) entry which is preliminary data.</text>
</comment>
<dbReference type="GO" id="GO:0005730">
    <property type="term" value="C:nucleolus"/>
    <property type="evidence" value="ECO:0007669"/>
    <property type="project" value="TreeGrafter"/>
</dbReference>
<evidence type="ECO:0000256" key="1">
    <source>
        <dbReference type="ARBA" id="ARBA00000971"/>
    </source>
</evidence>
<reference evidence="9 10" key="3">
    <citation type="journal article" date="2015" name="Genome Announc.">
        <title>Draft Genome Sequence of the Archiascomycetous Yeast Saitoella complicata.</title>
        <authorList>
            <person name="Yamauchi K."/>
            <person name="Kondo S."/>
            <person name="Hamamoto M."/>
            <person name="Takahashi Y."/>
            <person name="Ogura Y."/>
            <person name="Hayashi T."/>
            <person name="Nishida H."/>
        </authorList>
    </citation>
    <scope>NUCLEOTIDE SEQUENCE [LARGE SCALE GENOMIC DNA]</scope>
    <source>
        <strain evidence="9 10">NRRL Y-17804</strain>
    </source>
</reference>
<evidence type="ECO:0000256" key="2">
    <source>
        <dbReference type="ARBA" id="ARBA00007838"/>
    </source>
</evidence>
<feature type="region of interest" description="Disordered" evidence="7">
    <location>
        <begin position="157"/>
        <end position="214"/>
    </location>
</feature>
<dbReference type="STRING" id="698492.A0A0E9NIR4"/>
<reference evidence="9 10" key="1">
    <citation type="journal article" date="2011" name="J. Gen. Appl. Microbiol.">
        <title>Draft genome sequencing of the enigmatic yeast Saitoella complicata.</title>
        <authorList>
            <person name="Nishida H."/>
            <person name="Hamamoto M."/>
            <person name="Sugiyama J."/>
        </authorList>
    </citation>
    <scope>NUCLEOTIDE SEQUENCE [LARGE SCALE GENOMIC DNA]</scope>
    <source>
        <strain evidence="9 10">NRRL Y-17804</strain>
    </source>
</reference>